<keyword evidence="2" id="KW-1185">Reference proteome</keyword>
<accession>A0ABU1NQG1</accession>
<proteinExistence type="predicted"/>
<dbReference type="EMBL" id="JAVDSB010000001">
    <property type="protein sequence ID" value="MDR6549720.1"/>
    <property type="molecule type" value="Genomic_DNA"/>
</dbReference>
<reference evidence="1 2" key="1">
    <citation type="submission" date="2023-07" db="EMBL/GenBank/DDBJ databases">
        <title>Sorghum-associated microbial communities from plants grown in Nebraska, USA.</title>
        <authorList>
            <person name="Schachtman D."/>
        </authorList>
    </citation>
    <scope>NUCLEOTIDE SEQUENCE [LARGE SCALE GENOMIC DNA]</scope>
    <source>
        <strain evidence="1 2">CC258</strain>
    </source>
</reference>
<gene>
    <name evidence="1" type="ORF">J2736_000903</name>
</gene>
<dbReference type="Pfam" id="PF00300">
    <property type="entry name" value="His_Phos_1"/>
    <property type="match status" value="1"/>
</dbReference>
<dbReference type="RefSeq" id="WP_310223932.1">
    <property type="nucleotide sequence ID" value="NZ_JAVDSB010000001.1"/>
</dbReference>
<dbReference type="PANTHER" id="PTHR48100">
    <property type="entry name" value="BROAD-SPECIFICITY PHOSPHATASE YOR283W-RELATED"/>
    <property type="match status" value="1"/>
</dbReference>
<organism evidence="1 2">
    <name type="scientific">Paenibacillus qinlingensis</name>
    <dbReference type="NCBI Taxonomy" id="1837343"/>
    <lineage>
        <taxon>Bacteria</taxon>
        <taxon>Bacillati</taxon>
        <taxon>Bacillota</taxon>
        <taxon>Bacilli</taxon>
        <taxon>Bacillales</taxon>
        <taxon>Paenibacillaceae</taxon>
        <taxon>Paenibacillus</taxon>
    </lineage>
</organism>
<dbReference type="Gene3D" id="3.40.50.1240">
    <property type="entry name" value="Phosphoglycerate mutase-like"/>
    <property type="match status" value="1"/>
</dbReference>
<name>A0ABU1NQG1_9BACL</name>
<dbReference type="GO" id="GO:0004619">
    <property type="term" value="F:phosphoglycerate mutase activity"/>
    <property type="evidence" value="ECO:0007669"/>
    <property type="project" value="UniProtKB-EC"/>
</dbReference>
<dbReference type="SMART" id="SM00855">
    <property type="entry name" value="PGAM"/>
    <property type="match status" value="1"/>
</dbReference>
<dbReference type="InterPro" id="IPR029033">
    <property type="entry name" value="His_PPase_superfam"/>
</dbReference>
<dbReference type="EC" id="5.4.2.11" evidence="1"/>
<protein>
    <submittedName>
        <fullName evidence="1">2,3-bisphosphoglycerate-dependent phosphoglycerate mutase</fullName>
        <ecNumber evidence="1">5.4.2.11</ecNumber>
    </submittedName>
</protein>
<evidence type="ECO:0000313" key="2">
    <source>
        <dbReference type="Proteomes" id="UP001267290"/>
    </source>
</evidence>
<dbReference type="InterPro" id="IPR013078">
    <property type="entry name" value="His_Pase_superF_clade-1"/>
</dbReference>
<dbReference type="PANTHER" id="PTHR48100:SF59">
    <property type="entry name" value="ADENOSYLCOBALAMIN_ALPHA-RIBAZOLE PHOSPHATASE"/>
    <property type="match status" value="1"/>
</dbReference>
<dbReference type="Proteomes" id="UP001267290">
    <property type="component" value="Unassembled WGS sequence"/>
</dbReference>
<dbReference type="InterPro" id="IPR050275">
    <property type="entry name" value="PGM_Phosphatase"/>
</dbReference>
<dbReference type="CDD" id="cd07067">
    <property type="entry name" value="HP_PGM_like"/>
    <property type="match status" value="1"/>
</dbReference>
<dbReference type="SUPFAM" id="SSF53254">
    <property type="entry name" value="Phosphoglycerate mutase-like"/>
    <property type="match status" value="1"/>
</dbReference>
<sequence>MMKTQIYVVRHAESLYIANRERERGLTNKGLEDALTVKAILDKVDIDVFLSSPYERAVQTIKAAAGNREIRTYEDLRERTMGDFEEINFKLAKQQVYDDFQFSYLEGESSQEAQDRAITVIKHILTVHKGLNVVIGTHGDIMTLIMNYFDPSYDYKFWETTSMPDIYRMEFHDLTLVGVKRLWERKDL</sequence>
<comment type="caution">
    <text evidence="1">The sequence shown here is derived from an EMBL/GenBank/DDBJ whole genome shotgun (WGS) entry which is preliminary data.</text>
</comment>
<keyword evidence="1" id="KW-0413">Isomerase</keyword>
<evidence type="ECO:0000313" key="1">
    <source>
        <dbReference type="EMBL" id="MDR6549720.1"/>
    </source>
</evidence>